<accession>A0A6C2UEZ7</accession>
<sequence length="63" mass="7307">MRESIAKQTQWSAFCKKSKLRTCPESFSDLLNELFEFLLPLAKEIESDNSVHGHWTPEHGWTA</sequence>
<dbReference type="AlphaFoldDB" id="A0A6C2UEZ7"/>
<evidence type="ECO:0000313" key="1">
    <source>
        <dbReference type="EMBL" id="VGO18750.1"/>
    </source>
</evidence>
<dbReference type="EMBL" id="CAAHFH010000001">
    <property type="protein sequence ID" value="VGO18750.1"/>
    <property type="molecule type" value="Genomic_DNA"/>
</dbReference>
<evidence type="ECO:0000313" key="2">
    <source>
        <dbReference type="Proteomes" id="UP000346198"/>
    </source>
</evidence>
<proteinExistence type="predicted"/>
<protein>
    <submittedName>
        <fullName evidence="1">Uncharacterized protein</fullName>
    </submittedName>
</protein>
<gene>
    <name evidence="1" type="ORF">SCARR_00803</name>
</gene>
<organism evidence="1 2">
    <name type="scientific">Pontiella sulfatireligans</name>
    <dbReference type="NCBI Taxonomy" id="2750658"/>
    <lineage>
        <taxon>Bacteria</taxon>
        <taxon>Pseudomonadati</taxon>
        <taxon>Kiritimatiellota</taxon>
        <taxon>Kiritimatiellia</taxon>
        <taxon>Kiritimatiellales</taxon>
        <taxon>Pontiellaceae</taxon>
        <taxon>Pontiella</taxon>
    </lineage>
</organism>
<dbReference type="Proteomes" id="UP000346198">
    <property type="component" value="Unassembled WGS sequence"/>
</dbReference>
<reference evidence="1 2" key="1">
    <citation type="submission" date="2019-04" db="EMBL/GenBank/DDBJ databases">
        <authorList>
            <person name="Van Vliet M D."/>
        </authorList>
    </citation>
    <scope>NUCLEOTIDE SEQUENCE [LARGE SCALE GENOMIC DNA]</scope>
    <source>
        <strain evidence="1 2">F21</strain>
    </source>
</reference>
<name>A0A6C2UEZ7_9BACT</name>
<keyword evidence="2" id="KW-1185">Reference proteome</keyword>